<accession>A0A0M2SU53</accession>
<dbReference type="GO" id="GO:0016646">
    <property type="term" value="F:oxidoreductase activity, acting on the CH-NH group of donors, NAD or NADP as acceptor"/>
    <property type="evidence" value="ECO:0007669"/>
    <property type="project" value="TreeGrafter"/>
</dbReference>
<gene>
    <name evidence="2" type="ORF">WQ57_09820</name>
</gene>
<evidence type="ECO:0000313" key="3">
    <source>
        <dbReference type="Proteomes" id="UP000034166"/>
    </source>
</evidence>
<protein>
    <recommendedName>
        <fullName evidence="1">NAD(P)-binding domain-containing protein</fullName>
    </recommendedName>
</protein>
<dbReference type="InterPro" id="IPR051606">
    <property type="entry name" value="Polyketide_Oxido-like"/>
</dbReference>
<dbReference type="Proteomes" id="UP000034166">
    <property type="component" value="Unassembled WGS sequence"/>
</dbReference>
<dbReference type="PANTHER" id="PTHR43355:SF2">
    <property type="entry name" value="FLAVIN REDUCTASE (NADPH)"/>
    <property type="match status" value="1"/>
</dbReference>
<dbReference type="InterPro" id="IPR016040">
    <property type="entry name" value="NAD(P)-bd_dom"/>
</dbReference>
<dbReference type="AlphaFoldDB" id="A0A0M2SU53"/>
<dbReference type="PATRIC" id="fig|1408103.3.peg.2209"/>
<dbReference type="SUPFAM" id="SSF51735">
    <property type="entry name" value="NAD(P)-binding Rossmann-fold domains"/>
    <property type="match status" value="1"/>
</dbReference>
<reference evidence="2 3" key="1">
    <citation type="submission" date="2015-04" db="EMBL/GenBank/DDBJ databases">
        <title>Taxonomic description and genome sequence of Bacillus campisalis sp. nov., a novel member of the genus Bacillus isolated from solar saltern.</title>
        <authorList>
            <person name="Mathan Kumar R."/>
            <person name="Kaur G."/>
            <person name="Kumar A."/>
            <person name="Singh N.K."/>
            <person name="Kaur N."/>
            <person name="Kumar N."/>
            <person name="Mayilraj S."/>
        </authorList>
    </citation>
    <scope>NUCLEOTIDE SEQUENCE [LARGE SCALE GENOMIC DNA]</scope>
    <source>
        <strain evidence="2 3">SA2-6</strain>
    </source>
</reference>
<feature type="domain" description="NAD(P)-binding" evidence="1">
    <location>
        <begin position="7"/>
        <end position="193"/>
    </location>
</feature>
<evidence type="ECO:0000259" key="1">
    <source>
        <dbReference type="Pfam" id="PF13460"/>
    </source>
</evidence>
<dbReference type="CDD" id="cd05244">
    <property type="entry name" value="BVR-B_like_SDR_a"/>
    <property type="match status" value="1"/>
</dbReference>
<dbReference type="Gene3D" id="3.40.50.720">
    <property type="entry name" value="NAD(P)-binding Rossmann-like Domain"/>
    <property type="match status" value="1"/>
</dbReference>
<comment type="caution">
    <text evidence="2">The sequence shown here is derived from an EMBL/GenBank/DDBJ whole genome shotgun (WGS) entry which is preliminary data.</text>
</comment>
<organism evidence="2 3">
    <name type="scientific">Mesobacillus campisalis</name>
    <dbReference type="NCBI Taxonomy" id="1408103"/>
    <lineage>
        <taxon>Bacteria</taxon>
        <taxon>Bacillati</taxon>
        <taxon>Bacillota</taxon>
        <taxon>Bacilli</taxon>
        <taxon>Bacillales</taxon>
        <taxon>Bacillaceae</taxon>
        <taxon>Mesobacillus</taxon>
    </lineage>
</organism>
<evidence type="ECO:0000313" key="2">
    <source>
        <dbReference type="EMBL" id="KKK38109.1"/>
    </source>
</evidence>
<keyword evidence="3" id="KW-1185">Reference proteome</keyword>
<proteinExistence type="predicted"/>
<dbReference type="EMBL" id="LAYY01000009">
    <property type="protein sequence ID" value="KKK38109.1"/>
    <property type="molecule type" value="Genomic_DNA"/>
</dbReference>
<dbReference type="Pfam" id="PF13460">
    <property type="entry name" value="NAD_binding_10"/>
    <property type="match status" value="1"/>
</dbReference>
<sequence>MNILILGATGRVGSQIVTYSLQNKHHVTALVRTPEKIQINSGNLTIIQGNVLNKKDIVRAMHGIDVVISALNTDGTTTLSESISLIIQEMENKGIQRIITVGTAGILQSRTNPKLLRYQSSESKRKSTRAAEEHHKVYDILKKSTLDWTIVCPTYLPDGEREGQYRIDRNFLPEGGVKISVSDTAEFTYRQIESTDYLQLRVGIAY</sequence>
<dbReference type="OrthoDB" id="9785372at2"/>
<dbReference type="RefSeq" id="WP_046523585.1">
    <property type="nucleotide sequence ID" value="NZ_LAYY01000009.1"/>
</dbReference>
<dbReference type="InterPro" id="IPR036291">
    <property type="entry name" value="NAD(P)-bd_dom_sf"/>
</dbReference>
<dbReference type="PANTHER" id="PTHR43355">
    <property type="entry name" value="FLAVIN REDUCTASE (NADPH)"/>
    <property type="match status" value="1"/>
</dbReference>
<name>A0A0M2SU53_9BACI</name>